<keyword evidence="2 16" id="KW-0244">Early protein</keyword>
<comment type="function">
    <text evidence="16">Plays a major role in the induction and maintenance of cellular transformation. E6 associates with host UBE3A/E6-AP ubiquitin-protein ligase and modulates its activity. Protects host keratinocytes from apoptosis by mediating the degradation of host BAK1. May also inhibit host immune response.</text>
</comment>
<dbReference type="Proteomes" id="UP000290022">
    <property type="component" value="Segment"/>
</dbReference>
<dbReference type="GO" id="GO:0039648">
    <property type="term" value="P:symbiont-mediated perturbation of host ubiquitin-like protein modification"/>
    <property type="evidence" value="ECO:0007669"/>
    <property type="project" value="UniProtKB-UniRule"/>
</dbReference>
<evidence type="ECO:0000256" key="12">
    <source>
        <dbReference type="ARBA" id="ARBA00023163"/>
    </source>
</evidence>
<keyword evidence="13 16" id="KW-1035">Host cytoplasm</keyword>
<evidence type="ECO:0000256" key="14">
    <source>
        <dbReference type="ARBA" id="ARBA00023280"/>
    </source>
</evidence>
<dbReference type="Gene3D" id="3.30.240.40">
    <property type="entry name" value="E6 early regulatory protein"/>
    <property type="match status" value="2"/>
</dbReference>
<dbReference type="GO" id="GO:0052170">
    <property type="term" value="P:symbiont-mediated suppression of host innate immune response"/>
    <property type="evidence" value="ECO:0007669"/>
    <property type="project" value="UniProtKB-KW"/>
</dbReference>
<comment type="caution">
    <text evidence="16">Lacks conserved residue(s) required for the propagation of feature annotation.</text>
</comment>
<dbReference type="GO" id="GO:0003677">
    <property type="term" value="F:DNA binding"/>
    <property type="evidence" value="ECO:0007669"/>
    <property type="project" value="UniProtKB-UniRule"/>
</dbReference>
<keyword evidence="6 16" id="KW-0479">Metal-binding</keyword>
<keyword evidence="4 16" id="KW-0945">Host-virus interaction</keyword>
<accession>A0A2D2AM57</accession>
<keyword evidence="14 16" id="KW-0899">Viral immunoevasion</keyword>
<evidence type="ECO:0000256" key="2">
    <source>
        <dbReference type="ARBA" id="ARBA00022518"/>
    </source>
</evidence>
<proteinExistence type="inferred from homology"/>
<dbReference type="GO" id="GO:0030430">
    <property type="term" value="C:host cell cytoplasm"/>
    <property type="evidence" value="ECO:0007669"/>
    <property type="project" value="UniProtKB-SubCell"/>
</dbReference>
<dbReference type="EMBL" id="MF588736">
    <property type="protein sequence ID" value="ATQ38490.1"/>
    <property type="molecule type" value="Genomic_DNA"/>
</dbReference>
<dbReference type="SUPFAM" id="SSF161229">
    <property type="entry name" value="E6 C-terminal domain-like"/>
    <property type="match status" value="2"/>
</dbReference>
<keyword evidence="15 16" id="KW-1119">Modulation of host cell apoptosis by virus</keyword>
<keyword evidence="8 16" id="KW-0862">Zinc</keyword>
<evidence type="ECO:0000256" key="4">
    <source>
        <dbReference type="ARBA" id="ARBA00022581"/>
    </source>
</evidence>
<evidence type="ECO:0000256" key="8">
    <source>
        <dbReference type="ARBA" id="ARBA00022833"/>
    </source>
</evidence>
<feature type="zinc finger region" evidence="16">
    <location>
        <begin position="27"/>
        <end position="63"/>
    </location>
</feature>
<dbReference type="GO" id="GO:0039502">
    <property type="term" value="P:symbiont-mediated suppression of host type I interferon-mediated signaling pathway"/>
    <property type="evidence" value="ECO:0007669"/>
    <property type="project" value="UniProtKB-UniRule"/>
</dbReference>
<comment type="subunit">
    <text evidence="16">Forms homodimers. Interacts with ubiquitin-protein ligase UBE3A/E6-AP; this interaction stimulates UBE3A ubiquitin activity. Interacts with host BAK1.</text>
</comment>
<dbReference type="GO" id="GO:0052150">
    <property type="term" value="P:symbiont-mediated perturbation of host apoptosis"/>
    <property type="evidence" value="ECO:0007669"/>
    <property type="project" value="UniProtKB-KW"/>
</dbReference>
<gene>
    <name evidence="16 18" type="primary">E6</name>
</gene>
<evidence type="ECO:0000256" key="5">
    <source>
        <dbReference type="ARBA" id="ARBA00022632"/>
    </source>
</evidence>
<reference evidence="18" key="1">
    <citation type="journal article" date="2018" name="MSphere">
        <title>Metagenomic Discovery of 83 New Human Papillomavirus Types in Patients with Immunodeficiency.</title>
        <authorList>
            <person name="Pastrana D.V."/>
            <person name="Peretti A."/>
            <person name="Welch N.L."/>
            <person name="Borgogna C."/>
            <person name="Olivero C."/>
            <person name="Badolato R."/>
            <person name="Notarangelo L.D."/>
            <person name="Gariglio M."/>
            <person name="FitzGerald P.C."/>
            <person name="McIntosh C.E."/>
            <person name="Reeves J."/>
            <person name="Starrett G.J."/>
            <person name="Bliskovsky V."/>
            <person name="Velez D."/>
            <person name="Brownell I."/>
            <person name="Yarchoan R."/>
            <person name="Wyvill K.M."/>
            <person name="Uldrick T.S."/>
            <person name="Maldarelli F."/>
            <person name="Lisco A."/>
            <person name="Sereti I."/>
            <person name="Gonzalez C.M."/>
            <person name="Androphy E.J."/>
            <person name="McBride A.A."/>
            <person name="Van Doorslaer K."/>
            <person name="Garcia F."/>
            <person name="Dvoretzky I."/>
            <person name="Liu J.S."/>
            <person name="Han J."/>
            <person name="Murphy P.M."/>
            <person name="McDermott D.H."/>
            <person name="Buck C.B."/>
        </authorList>
    </citation>
    <scope>NUCLEOTIDE SEQUENCE</scope>
    <source>
        <strain evidence="18">Gamma22_EV06c118</strain>
    </source>
</reference>
<evidence type="ECO:0000313" key="18">
    <source>
        <dbReference type="EMBL" id="ATQ38490.1"/>
    </source>
</evidence>
<evidence type="ECO:0000256" key="16">
    <source>
        <dbReference type="HAMAP-Rule" id="MF_04006"/>
    </source>
</evidence>
<dbReference type="GO" id="GO:0042025">
    <property type="term" value="C:host cell nucleus"/>
    <property type="evidence" value="ECO:0007669"/>
    <property type="project" value="UniProtKB-SubCell"/>
</dbReference>
<dbReference type="HAMAP" id="MF_04006">
    <property type="entry name" value="HPV_E6"/>
    <property type="match status" value="1"/>
</dbReference>
<evidence type="ECO:0000256" key="13">
    <source>
        <dbReference type="ARBA" id="ARBA00023200"/>
    </source>
</evidence>
<evidence type="ECO:0000256" key="1">
    <source>
        <dbReference type="ARBA" id="ARBA00006346"/>
    </source>
</evidence>
<keyword evidence="12 16" id="KW-0804">Transcription</keyword>
<keyword evidence="9 16" id="KW-0805">Transcription regulation</keyword>
<evidence type="ECO:0000256" key="10">
    <source>
        <dbReference type="ARBA" id="ARBA00023125"/>
    </source>
</evidence>
<keyword evidence="5 16" id="KW-1090">Inhibition of host innate immune response by virus</keyword>
<evidence type="ECO:0000256" key="6">
    <source>
        <dbReference type="ARBA" id="ARBA00022723"/>
    </source>
</evidence>
<evidence type="ECO:0000256" key="7">
    <source>
        <dbReference type="ARBA" id="ARBA00022771"/>
    </source>
</evidence>
<name>A0A2D2AM57_9PAPI</name>
<protein>
    <recommendedName>
        <fullName evidence="16 17">Protein E6</fullName>
    </recommendedName>
</protein>
<comment type="subcellular location">
    <subcellularLocation>
        <location evidence="16 17">Host cytoplasm</location>
    </subcellularLocation>
    <subcellularLocation>
        <location evidence="16 17">Host nucleus</location>
    </subcellularLocation>
</comment>
<evidence type="ECO:0000256" key="15">
    <source>
        <dbReference type="ARBA" id="ARBA00023323"/>
    </source>
</evidence>
<comment type="similarity">
    <text evidence="1 16 17">Belongs to the papillomaviridae E6 protein family.</text>
</comment>
<organism evidence="18">
    <name type="scientific">Gammapapillomavirus 22</name>
    <dbReference type="NCBI Taxonomy" id="1961679"/>
    <lineage>
        <taxon>Viruses</taxon>
        <taxon>Monodnaviria</taxon>
        <taxon>Shotokuvirae</taxon>
        <taxon>Cossaviricota</taxon>
        <taxon>Papovaviricetes</taxon>
        <taxon>Zurhausenvirales</taxon>
        <taxon>Papillomaviridae</taxon>
        <taxon>Firstpapillomavirinae</taxon>
        <taxon>Gammapapillomavirus</taxon>
    </lineage>
</organism>
<dbReference type="InterPro" id="IPR038575">
    <property type="entry name" value="E6_sf"/>
</dbReference>
<evidence type="ECO:0000256" key="11">
    <source>
        <dbReference type="ARBA" id="ARBA00023159"/>
    </source>
</evidence>
<keyword evidence="11 16" id="KW-0010">Activator</keyword>
<dbReference type="Pfam" id="PF00518">
    <property type="entry name" value="E6"/>
    <property type="match status" value="1"/>
</dbReference>
<dbReference type="GO" id="GO:0008270">
    <property type="term" value="F:zinc ion binding"/>
    <property type="evidence" value="ECO:0007669"/>
    <property type="project" value="UniProtKB-KW"/>
</dbReference>
<dbReference type="InterPro" id="IPR001334">
    <property type="entry name" value="E6"/>
</dbReference>
<evidence type="ECO:0000256" key="3">
    <source>
        <dbReference type="ARBA" id="ARBA00022562"/>
    </source>
</evidence>
<evidence type="ECO:0000256" key="17">
    <source>
        <dbReference type="RuleBase" id="RU363123"/>
    </source>
</evidence>
<feature type="zinc finger region" evidence="16">
    <location>
        <begin position="100"/>
        <end position="136"/>
    </location>
</feature>
<dbReference type="GO" id="GO:0006355">
    <property type="term" value="P:regulation of DNA-templated transcription"/>
    <property type="evidence" value="ECO:0007669"/>
    <property type="project" value="UniProtKB-UniRule"/>
</dbReference>
<sequence length="140" mass="16393">MAALYPTSLDEYCACFNVSFFSLKLRCVFCKHIVNLQGLADFFMKSLSLVWKNEICYACCQPCLKLIAKYEKEHFTRCTVTGEVLLFLTKKPLKDLVIRCVSCYKRLDFAEKLDCCYGDVNFFLVRNSWRSECRNCRVKQ</sequence>
<keyword evidence="3 16" id="KW-1048">Host nucleus</keyword>
<keyword evidence="7 16" id="KW-0863">Zinc-finger</keyword>
<dbReference type="GO" id="GO:0006351">
    <property type="term" value="P:DNA-templated transcription"/>
    <property type="evidence" value="ECO:0007669"/>
    <property type="project" value="UniProtKB-UniRule"/>
</dbReference>
<evidence type="ECO:0000256" key="9">
    <source>
        <dbReference type="ARBA" id="ARBA00023015"/>
    </source>
</evidence>
<keyword evidence="10 16" id="KW-0238">DNA-binding</keyword>